<dbReference type="AlphaFoldDB" id="A0A3B1C488"/>
<evidence type="ECO:0000256" key="6">
    <source>
        <dbReference type="ARBA" id="ARBA00022801"/>
    </source>
</evidence>
<evidence type="ECO:0000256" key="7">
    <source>
        <dbReference type="ARBA" id="ARBA00022833"/>
    </source>
</evidence>
<protein>
    <submittedName>
        <fullName evidence="8">Metal-dependent hydrolase YbeY, involved in rRNA and/or ribosome maturation and assembly</fullName>
    </submittedName>
</protein>
<dbReference type="GO" id="GO:0046872">
    <property type="term" value="F:metal ion binding"/>
    <property type="evidence" value="ECO:0007669"/>
    <property type="project" value="UniProtKB-KW"/>
</dbReference>
<keyword evidence="3" id="KW-0540">Nuclease</keyword>
<comment type="similarity">
    <text evidence="2">Belongs to the endoribonuclease YbeY family.</text>
</comment>
<evidence type="ECO:0000256" key="3">
    <source>
        <dbReference type="ARBA" id="ARBA00022722"/>
    </source>
</evidence>
<dbReference type="PANTHER" id="PTHR46986">
    <property type="entry name" value="ENDORIBONUCLEASE YBEY, CHLOROPLASTIC"/>
    <property type="match status" value="1"/>
</dbReference>
<dbReference type="Gene3D" id="3.40.390.30">
    <property type="entry name" value="Metalloproteases ('zincins'), catalytic domain"/>
    <property type="match status" value="1"/>
</dbReference>
<evidence type="ECO:0000256" key="5">
    <source>
        <dbReference type="ARBA" id="ARBA00022759"/>
    </source>
</evidence>
<evidence type="ECO:0000256" key="4">
    <source>
        <dbReference type="ARBA" id="ARBA00022723"/>
    </source>
</evidence>
<dbReference type="NCBIfam" id="TIGR00043">
    <property type="entry name" value="rRNA maturation RNase YbeY"/>
    <property type="match status" value="1"/>
</dbReference>
<organism evidence="8">
    <name type="scientific">hydrothermal vent metagenome</name>
    <dbReference type="NCBI Taxonomy" id="652676"/>
    <lineage>
        <taxon>unclassified sequences</taxon>
        <taxon>metagenomes</taxon>
        <taxon>ecological metagenomes</taxon>
    </lineage>
</organism>
<dbReference type="GO" id="GO:0006364">
    <property type="term" value="P:rRNA processing"/>
    <property type="evidence" value="ECO:0007669"/>
    <property type="project" value="InterPro"/>
</dbReference>
<reference evidence="8" key="1">
    <citation type="submission" date="2018-06" db="EMBL/GenBank/DDBJ databases">
        <authorList>
            <person name="Zhirakovskaya E."/>
        </authorList>
    </citation>
    <scope>NUCLEOTIDE SEQUENCE</scope>
</reference>
<comment type="cofactor">
    <cofactor evidence="1">
        <name>Zn(2+)</name>
        <dbReference type="ChEBI" id="CHEBI:29105"/>
    </cofactor>
</comment>
<evidence type="ECO:0000256" key="2">
    <source>
        <dbReference type="ARBA" id="ARBA00010875"/>
    </source>
</evidence>
<keyword evidence="4" id="KW-0479">Metal-binding</keyword>
<dbReference type="GO" id="GO:0004222">
    <property type="term" value="F:metalloendopeptidase activity"/>
    <property type="evidence" value="ECO:0007669"/>
    <property type="project" value="InterPro"/>
</dbReference>
<sequence length="150" mass="17459">MKNFTVTTPKNIKIDKKIVHTIVSELKNILEFTVESLNVNFVTPEIMIGINKQYLAHDYDTDVIAFNYSGDNSKLDGEIFISIGQTIDNSIRFNVNLDSELIRLIVHGILHLLGYDDKKPYDKKKMKIEEDKLTEKLKKDYKNILIEYDY</sequence>
<keyword evidence="7" id="KW-0862">Zinc</keyword>
<dbReference type="Pfam" id="PF02130">
    <property type="entry name" value="YbeY"/>
    <property type="match status" value="1"/>
</dbReference>
<dbReference type="PROSITE" id="PS01306">
    <property type="entry name" value="UPF0054"/>
    <property type="match status" value="1"/>
</dbReference>
<dbReference type="HAMAP" id="MF_00009">
    <property type="entry name" value="Endoribonucl_YbeY"/>
    <property type="match status" value="1"/>
</dbReference>
<dbReference type="InterPro" id="IPR020549">
    <property type="entry name" value="YbeY_CS"/>
</dbReference>
<evidence type="ECO:0000256" key="1">
    <source>
        <dbReference type="ARBA" id="ARBA00001947"/>
    </source>
</evidence>
<dbReference type="SUPFAM" id="SSF55486">
    <property type="entry name" value="Metalloproteases ('zincins'), catalytic domain"/>
    <property type="match status" value="1"/>
</dbReference>
<dbReference type="InterPro" id="IPR002036">
    <property type="entry name" value="YbeY"/>
</dbReference>
<gene>
    <name evidence="8" type="ORF">MNBD_IGNAVI01-699</name>
</gene>
<dbReference type="PANTHER" id="PTHR46986:SF1">
    <property type="entry name" value="ENDORIBONUCLEASE YBEY, CHLOROPLASTIC"/>
    <property type="match status" value="1"/>
</dbReference>
<evidence type="ECO:0000313" key="8">
    <source>
        <dbReference type="EMBL" id="VAX22902.1"/>
    </source>
</evidence>
<dbReference type="EMBL" id="UOGD01000238">
    <property type="protein sequence ID" value="VAX22902.1"/>
    <property type="molecule type" value="Genomic_DNA"/>
</dbReference>
<accession>A0A3B1C488</accession>
<dbReference type="InterPro" id="IPR023091">
    <property type="entry name" value="MetalPrtase_cat_dom_sf_prd"/>
</dbReference>
<keyword evidence="5" id="KW-0255">Endonuclease</keyword>
<keyword evidence="6 8" id="KW-0378">Hydrolase</keyword>
<proteinExistence type="inferred from homology"/>
<name>A0A3B1C488_9ZZZZ</name>
<dbReference type="GO" id="GO:0004519">
    <property type="term" value="F:endonuclease activity"/>
    <property type="evidence" value="ECO:0007669"/>
    <property type="project" value="UniProtKB-KW"/>
</dbReference>